<sequence length="142" mass="14438">MPLPSHSHSSNPQSACAWPMAPMGALAAWRSGMAGAGAPCVMTAGTCAMPPWPAGSWAAEGHWPPREAPSSGRGQGLCGSASWLAGATRGSWASATTGAGRPTSAPTRRTRASSAQVSVWLTPGTTQHLPWMGLPGQGCCWS</sequence>
<evidence type="ECO:0000313" key="2">
    <source>
        <dbReference type="EMBL" id="BAC03917.1"/>
    </source>
</evidence>
<reference evidence="2" key="1">
    <citation type="journal article" date="2004" name="Nat. Genet.">
        <title>Complete sequencing and characterization of 21,243 full-length human cDNAs.</title>
        <authorList>
            <person name="Ota T."/>
            <person name="Suzuki Y."/>
            <person name="Nishikawa T."/>
            <person name="Otsuki T."/>
            <person name="Sugiyama T."/>
            <person name="Irie R."/>
            <person name="Wakamatsu A."/>
            <person name="Hayashi K."/>
            <person name="Sato H."/>
            <person name="Nagai K."/>
            <person name="Kimura K."/>
            <person name="Makita H."/>
            <person name="Sekine M."/>
            <person name="Obayashi M."/>
            <person name="Nishi T."/>
            <person name="Shibahara T."/>
            <person name="Tanaka T."/>
            <person name="Ishii S."/>
            <person name="Yamamoto J."/>
            <person name="Saito K."/>
            <person name="Kawai Y."/>
            <person name="Isono Y."/>
            <person name="Nakamura Y."/>
            <person name="Nagahari K."/>
            <person name="Murakami K."/>
            <person name="Yasuda T."/>
            <person name="Iwayanagi T."/>
            <person name="Wagatsuma M."/>
            <person name="Shiratori A."/>
            <person name="Sudo H."/>
            <person name="Hosoiri T."/>
            <person name="Kaku Y."/>
            <person name="Kodaira H."/>
            <person name="Kondo H."/>
            <person name="Sugawara M."/>
            <person name="Takahashi M."/>
            <person name="Kanda K."/>
            <person name="Yokoi T."/>
            <person name="Furuya T."/>
            <person name="Kikkawa E."/>
            <person name="Omura Y."/>
            <person name="Abe K."/>
            <person name="Kamihara K."/>
            <person name="Katsuta N."/>
            <person name="Sato K."/>
            <person name="Tanikawa M."/>
            <person name="Yamazaki M."/>
            <person name="Ninomiya K."/>
            <person name="Ishibashi T."/>
            <person name="Yamashita H."/>
            <person name="Murakawa K."/>
            <person name="Fujimori K."/>
            <person name="Tanai H."/>
            <person name="Kimata M."/>
            <person name="Watanabe M."/>
            <person name="Hiraoka S."/>
            <person name="Chiba Y."/>
            <person name="Ishida S."/>
            <person name="Ono Y."/>
            <person name="Takiguchi S."/>
            <person name="Watanabe S."/>
            <person name="Yosida M."/>
            <person name="Hotuta T."/>
            <person name="Kusano J."/>
            <person name="Kanehori K."/>
            <person name="Takahashi-Fujii A."/>
            <person name="Hara H."/>
            <person name="Tanase T."/>
            <person name="Nomura Y."/>
            <person name="Togiya S."/>
            <person name="Komai F."/>
            <person name="Hara R."/>
            <person name="Takeuchi K."/>
            <person name="Arita M."/>
            <person name="Imose N."/>
            <person name="Musashino K."/>
            <person name="Yuuki H."/>
            <person name="Oshima A."/>
            <person name="Sasaki N."/>
            <person name="Aotsuka S."/>
            <person name="Yoshikawa Y."/>
            <person name="Matsunawa H."/>
            <person name="Ichihara T."/>
            <person name="Shiohata N."/>
            <person name="Sano S."/>
            <person name="Moriya S."/>
            <person name="Momiyama H."/>
            <person name="Satoh N."/>
            <person name="Takami S."/>
            <person name="Terashima Y."/>
            <person name="Suzuki O."/>
            <person name="Nakagawa S."/>
            <person name="Senoh A."/>
            <person name="Mizoguchi H."/>
            <person name="Goto Y."/>
            <person name="Shimizu F."/>
            <person name="Wakebe H."/>
            <person name="Hishigaki H."/>
            <person name="Watanabe T."/>
            <person name="Sugiyama A."/>
            <person name="Takemoto M."/>
            <person name="Kawakami B."/>
            <person name="Yamazaki M."/>
            <person name="Watanabe K."/>
            <person name="Kumagai A."/>
            <person name="Itakura S."/>
            <person name="Fukuzumi Y."/>
            <person name="Fujimori Y."/>
            <person name="Komiyama M."/>
            <person name="Tashiro H."/>
            <person name="Tanigami A."/>
            <person name="Fujiwara T."/>
            <person name="Ono T."/>
            <person name="Yamada K."/>
            <person name="Fujii Y."/>
            <person name="Ozaki K."/>
            <person name="Hirao M."/>
            <person name="Ohmori Y."/>
            <person name="Kawabata A."/>
            <person name="Hikiji T."/>
            <person name="Kobatake N."/>
            <person name="Inagaki H."/>
            <person name="Ikema Y."/>
            <person name="Okamoto S."/>
            <person name="Okitani R."/>
            <person name="Kawakami T."/>
            <person name="Noguchi S."/>
            <person name="Itoh T."/>
            <person name="Shigeta K."/>
            <person name="Senba T."/>
            <person name="Matsumura K."/>
            <person name="Nakajima Y."/>
            <person name="Mizuno T."/>
            <person name="Morinaga M."/>
            <person name="Sasaki M."/>
            <person name="Togashi T."/>
            <person name="Oyama M."/>
            <person name="Hata H."/>
            <person name="Watanabe M."/>
            <person name="Komatsu T."/>
            <person name="Mizushima-Sugano J."/>
            <person name="Satoh T."/>
            <person name="Shirai Y."/>
            <person name="Takahashi Y."/>
            <person name="Nakagawa K."/>
            <person name="Okumura K."/>
            <person name="Nagase T."/>
            <person name="Nomura N."/>
            <person name="Kikuchi H."/>
            <person name="Masuho Y."/>
            <person name="Yamashita R."/>
            <person name="Nakai K."/>
            <person name="Yada T."/>
            <person name="Nakamura Y."/>
            <person name="Ohara O."/>
            <person name="Isogai T."/>
            <person name="Sugano S."/>
        </authorList>
    </citation>
    <scope>NUCLEOTIDE SEQUENCE</scope>
    <source>
        <tissue evidence="2">Prostate</tissue>
    </source>
</reference>
<dbReference type="EMBL" id="AK092577">
    <property type="protein sequence ID" value="BAC03917.1"/>
    <property type="molecule type" value="mRNA"/>
</dbReference>
<feature type="compositionally biased region" description="Low complexity" evidence="1">
    <location>
        <begin position="101"/>
        <end position="115"/>
    </location>
</feature>
<evidence type="ECO:0000256" key="1">
    <source>
        <dbReference type="SAM" id="MobiDB-lite"/>
    </source>
</evidence>
<accession>Q8NAJ5</accession>
<dbReference type="AlphaFoldDB" id="Q8NAJ5"/>
<organism evidence="2">
    <name type="scientific">Homo sapiens</name>
    <name type="common">Human</name>
    <dbReference type="NCBI Taxonomy" id="9606"/>
    <lineage>
        <taxon>Eukaryota</taxon>
        <taxon>Metazoa</taxon>
        <taxon>Chordata</taxon>
        <taxon>Craniata</taxon>
        <taxon>Vertebrata</taxon>
        <taxon>Euteleostomi</taxon>
        <taxon>Mammalia</taxon>
        <taxon>Eutheria</taxon>
        <taxon>Euarchontoglires</taxon>
        <taxon>Primates</taxon>
        <taxon>Haplorrhini</taxon>
        <taxon>Catarrhini</taxon>
        <taxon>Hominidae</taxon>
        <taxon>Homo</taxon>
    </lineage>
</organism>
<name>Q8NAJ5_HUMAN</name>
<feature type="region of interest" description="Disordered" evidence="1">
    <location>
        <begin position="58"/>
        <end position="116"/>
    </location>
</feature>
<protein>
    <submittedName>
        <fullName evidence="2">cDNA FLJ35258 fis, clone PROST2004146</fullName>
    </submittedName>
</protein>
<proteinExistence type="evidence at transcript level"/>